<dbReference type="InterPro" id="IPR013320">
    <property type="entry name" value="ConA-like_dom_sf"/>
</dbReference>
<dbReference type="Proteomes" id="UP000517916">
    <property type="component" value="Unassembled WGS sequence"/>
</dbReference>
<evidence type="ECO:0000256" key="1">
    <source>
        <dbReference type="ARBA" id="ARBA00006865"/>
    </source>
</evidence>
<gene>
    <name evidence="4" type="ORF">BC739_000436</name>
</gene>
<evidence type="ECO:0000313" key="5">
    <source>
        <dbReference type="Proteomes" id="UP000517916"/>
    </source>
</evidence>
<dbReference type="PROSITE" id="PS51762">
    <property type="entry name" value="GH16_2"/>
    <property type="match status" value="1"/>
</dbReference>
<dbReference type="EMBL" id="JACJID010000001">
    <property type="protein sequence ID" value="MBA8923239.1"/>
    <property type="molecule type" value="Genomic_DNA"/>
</dbReference>
<dbReference type="PANTHER" id="PTHR10963:SF55">
    <property type="entry name" value="GLYCOSIDE HYDROLASE FAMILY 16 PROTEIN"/>
    <property type="match status" value="1"/>
</dbReference>
<accession>A0ABR6B8N7</accession>
<dbReference type="Gene3D" id="2.60.120.200">
    <property type="match status" value="1"/>
</dbReference>
<organism evidence="4 5">
    <name type="scientific">Kutzneria viridogrisea</name>
    <dbReference type="NCBI Taxonomy" id="47990"/>
    <lineage>
        <taxon>Bacteria</taxon>
        <taxon>Bacillati</taxon>
        <taxon>Actinomycetota</taxon>
        <taxon>Actinomycetes</taxon>
        <taxon>Pseudonocardiales</taxon>
        <taxon>Pseudonocardiaceae</taxon>
        <taxon>Kutzneria</taxon>
    </lineage>
</organism>
<protein>
    <submittedName>
        <fullName evidence="4">Beta-glucanase (GH16 family)</fullName>
    </submittedName>
</protein>
<keyword evidence="2" id="KW-0732">Signal</keyword>
<sequence length="246" mass="26873">MRINLRSAGSRLVALACSALTACVAVGLGAAPAHASSWGAPQAVTAWNVVNGRWTANNELETYTPDCVWYEGSTLIIKTYNAGNGNYYSGRVESRDLYGYGTYSFTASMPSGRGLLSAVWGAFLSPWLPEMDAAEIVGSDPNTVYQTFHDWNNAQTQWNRTNPGGWANNVHNYSFTWWPDHIDFSVDGSFTGTKWYTIGTGAKFHFIVNTAVGGDWPGNPDSSTWATADGARYLKVSAITYTPYYP</sequence>
<evidence type="ECO:0000256" key="2">
    <source>
        <dbReference type="SAM" id="SignalP"/>
    </source>
</evidence>
<dbReference type="SUPFAM" id="SSF49899">
    <property type="entry name" value="Concanavalin A-like lectins/glucanases"/>
    <property type="match status" value="1"/>
</dbReference>
<feature type="chain" id="PRO_5047208989" evidence="2">
    <location>
        <begin position="36"/>
        <end position="246"/>
    </location>
</feature>
<dbReference type="PANTHER" id="PTHR10963">
    <property type="entry name" value="GLYCOSYL HYDROLASE-RELATED"/>
    <property type="match status" value="1"/>
</dbReference>
<keyword evidence="5" id="KW-1185">Reference proteome</keyword>
<name>A0ABR6B8N7_9PSEU</name>
<reference evidence="4 5" key="1">
    <citation type="submission" date="2020-08" db="EMBL/GenBank/DDBJ databases">
        <title>Genomic Encyclopedia of Archaeal and Bacterial Type Strains, Phase II (KMG-II): from individual species to whole genera.</title>
        <authorList>
            <person name="Goeker M."/>
        </authorList>
    </citation>
    <scope>NUCLEOTIDE SEQUENCE [LARGE SCALE GENOMIC DNA]</scope>
    <source>
        <strain evidence="4 5">DSM 43850</strain>
    </source>
</reference>
<dbReference type="PROSITE" id="PS51257">
    <property type="entry name" value="PROKAR_LIPOPROTEIN"/>
    <property type="match status" value="1"/>
</dbReference>
<comment type="similarity">
    <text evidence="1">Belongs to the glycosyl hydrolase 16 family.</text>
</comment>
<dbReference type="CDD" id="cd08023">
    <property type="entry name" value="GH16_laminarinase_like"/>
    <property type="match status" value="1"/>
</dbReference>
<dbReference type="InterPro" id="IPR000757">
    <property type="entry name" value="Beta-glucanase-like"/>
</dbReference>
<dbReference type="Pfam" id="PF00722">
    <property type="entry name" value="Glyco_hydro_16"/>
    <property type="match status" value="1"/>
</dbReference>
<feature type="signal peptide" evidence="2">
    <location>
        <begin position="1"/>
        <end position="35"/>
    </location>
</feature>
<comment type="caution">
    <text evidence="4">The sequence shown here is derived from an EMBL/GenBank/DDBJ whole genome shotgun (WGS) entry which is preliminary data.</text>
</comment>
<evidence type="ECO:0000313" key="4">
    <source>
        <dbReference type="EMBL" id="MBA8923239.1"/>
    </source>
</evidence>
<dbReference type="InterPro" id="IPR050546">
    <property type="entry name" value="Glycosyl_Hydrlase_16"/>
</dbReference>
<proteinExistence type="inferred from homology"/>
<dbReference type="RefSeq" id="WP_025359135.1">
    <property type="nucleotide sequence ID" value="NZ_BAAABQ010000046.1"/>
</dbReference>
<evidence type="ECO:0000259" key="3">
    <source>
        <dbReference type="PROSITE" id="PS51762"/>
    </source>
</evidence>
<feature type="domain" description="GH16" evidence="3">
    <location>
        <begin position="35"/>
        <end position="246"/>
    </location>
</feature>